<feature type="compositionally biased region" description="Polar residues" evidence="1">
    <location>
        <begin position="815"/>
        <end position="839"/>
    </location>
</feature>
<dbReference type="OrthoDB" id="5428138at2759"/>
<dbReference type="AlphaFoldDB" id="A0A4Z0Z0U5"/>
<evidence type="ECO:0000313" key="3">
    <source>
        <dbReference type="Proteomes" id="UP000297716"/>
    </source>
</evidence>
<evidence type="ECO:0000313" key="2">
    <source>
        <dbReference type="EMBL" id="TGJ85120.1"/>
    </source>
</evidence>
<dbReference type="EMBL" id="SKBN01000052">
    <property type="protein sequence ID" value="TGJ85120.1"/>
    <property type="molecule type" value="Genomic_DNA"/>
</dbReference>
<dbReference type="STRING" id="37992.A0A4Z0Z0U5"/>
<organism evidence="2 3">
    <name type="scientific">Xylaria hypoxylon</name>
    <dbReference type="NCBI Taxonomy" id="37992"/>
    <lineage>
        <taxon>Eukaryota</taxon>
        <taxon>Fungi</taxon>
        <taxon>Dikarya</taxon>
        <taxon>Ascomycota</taxon>
        <taxon>Pezizomycotina</taxon>
        <taxon>Sordariomycetes</taxon>
        <taxon>Xylariomycetidae</taxon>
        <taxon>Xylariales</taxon>
        <taxon>Xylariaceae</taxon>
        <taxon>Xylaria</taxon>
    </lineage>
</organism>
<proteinExistence type="predicted"/>
<feature type="compositionally biased region" description="Acidic residues" evidence="1">
    <location>
        <begin position="763"/>
        <end position="775"/>
    </location>
</feature>
<name>A0A4Z0Z0U5_9PEZI</name>
<gene>
    <name evidence="2" type="ORF">E0Z10_g3620</name>
</gene>
<feature type="compositionally biased region" description="Polar residues" evidence="1">
    <location>
        <begin position="785"/>
        <end position="802"/>
    </location>
</feature>
<comment type="caution">
    <text evidence="2">The sequence shown here is derived from an EMBL/GenBank/DDBJ whole genome shotgun (WGS) entry which is preliminary data.</text>
</comment>
<feature type="region of interest" description="Disordered" evidence="1">
    <location>
        <begin position="223"/>
        <end position="248"/>
    </location>
</feature>
<feature type="region of interest" description="Disordered" evidence="1">
    <location>
        <begin position="942"/>
        <end position="968"/>
    </location>
</feature>
<feature type="compositionally biased region" description="Basic and acidic residues" evidence="1">
    <location>
        <begin position="232"/>
        <end position="241"/>
    </location>
</feature>
<reference evidence="2 3" key="1">
    <citation type="submission" date="2019-03" db="EMBL/GenBank/DDBJ databases">
        <title>Draft genome sequence of Xylaria hypoxylon DSM 108379, a ubiquitous saprotrophic-parasitic fungi on hardwood.</title>
        <authorList>
            <person name="Buettner E."/>
            <person name="Leonhardt S."/>
            <person name="Gebauer A.M."/>
            <person name="Liers C."/>
            <person name="Hofrichter M."/>
            <person name="Kellner H."/>
        </authorList>
    </citation>
    <scope>NUCLEOTIDE SEQUENCE [LARGE SCALE GENOMIC DNA]</scope>
    <source>
        <strain evidence="2 3">DSM 108379</strain>
    </source>
</reference>
<protein>
    <submittedName>
        <fullName evidence="2">Uncharacterized protein</fullName>
    </submittedName>
</protein>
<keyword evidence="3" id="KW-1185">Reference proteome</keyword>
<evidence type="ECO:0000256" key="1">
    <source>
        <dbReference type="SAM" id="MobiDB-lite"/>
    </source>
</evidence>
<accession>A0A4Z0Z0U5</accession>
<sequence>MAKNNFKNIDMDTQIPFSYGGCFYTPAAAQPERPQFSCMKPPPGFGGLSMVSEKPRGRNPRDGVHNLVYVRPKVKEQVVKDGADRSDPKINLAIDHPEFTGYYNFEGRNFKELTRNEKRLLEMTVHYPNIERGIMKAPNLFRTRSFTQPTARQNDLVRQVFGTPELFNKIVSHLTPRSEDLVNLCRASQFTAGMVQSVWVNAPGRYQQRLSGWDMETLAKVRTREAEEEESREQAEREKNGSSKGKQVQKRFFSPSVIVSPIRPQNQGPPQKMVVNKAGYPVTSSVEEVEGTDLMASMLAHYKLLHMVHLNGQAIKHLVLHGMPWVVVEAIQCIVPQMTALETLGVHHCFLLTLGDTQPLLRAINTINEQREKRKQPHVALDFTPFYYRGPAYKPDGTGHVGEYGVVPEEKDWLHSTQAVAAQLCGIRELCYEGSQDFFTAGTGFRSFLNRIPVRTMPLILQCIENIYSYTTDGIHLPEWRRGGRNHSDLKPSIISETLKHAMEISLWQDLIISCNGRPMLQGKLQDLLVSRGKLKLEYCTECNTHMPAYFFQATILARQSKDVLCHGCQLQIALSRHNWNTYKTRRAIGTRIFRGNSRDKLYSLTKVLKHINKTGGPAQEAVVARPGMVDSQYLALAQQVWERRTYEIPDLLRIKREAIAIIDQEYHSLSEEDRAWKSKKREQFVEEELALEFELGTNQRDRYNGSLERPCRSWELDIQDYRAELAIENNMFSNNGPMPIYNLESNVASMLGRSGGLHEYWNDDTDEESDDEQQPTEAAIKPPQNMSPRKQTEQTAAQSDQRLLPHQRRGPQVAQLSPNISQQKGSYASAASSGNTAFHQEPVTAAGQETQDMSPRERPAQAVPQESQYILPHLRRGRQGVQAGQDIPVHIASISRDVPPVEDSAQADFPALPTVVPHPTGQAPRQRNRILRIERTSFASATASFLNGPPQRPSHAGAKTSRSKRGI</sequence>
<dbReference type="Proteomes" id="UP000297716">
    <property type="component" value="Unassembled WGS sequence"/>
</dbReference>
<feature type="region of interest" description="Disordered" evidence="1">
    <location>
        <begin position="759"/>
        <end position="865"/>
    </location>
</feature>